<accession>A0ABW1KB67</accession>
<name>A0ABW1KB67_9ACTN</name>
<sequence length="72" mass="8193">MFSEGDFLQPVPRDPGPDPVPADVERAEMRSILRRHTVVNDRCQSCGNPPDHTGYCWAGRVAYERLQTPWPN</sequence>
<evidence type="ECO:0000256" key="1">
    <source>
        <dbReference type="SAM" id="MobiDB-lite"/>
    </source>
</evidence>
<gene>
    <name evidence="2" type="ORF">ACFP2T_15325</name>
</gene>
<evidence type="ECO:0000313" key="3">
    <source>
        <dbReference type="Proteomes" id="UP001596203"/>
    </source>
</evidence>
<comment type="caution">
    <text evidence="2">The sequence shown here is derived from an EMBL/GenBank/DDBJ whole genome shotgun (WGS) entry which is preliminary data.</text>
</comment>
<proteinExistence type="predicted"/>
<dbReference type="RefSeq" id="WP_377421919.1">
    <property type="nucleotide sequence ID" value="NZ_JBHSPR010000010.1"/>
</dbReference>
<keyword evidence="3" id="KW-1185">Reference proteome</keyword>
<feature type="region of interest" description="Disordered" evidence="1">
    <location>
        <begin position="1"/>
        <end position="22"/>
    </location>
</feature>
<organism evidence="2 3">
    <name type="scientific">Plantactinospora solaniradicis</name>
    <dbReference type="NCBI Taxonomy" id="1723736"/>
    <lineage>
        <taxon>Bacteria</taxon>
        <taxon>Bacillati</taxon>
        <taxon>Actinomycetota</taxon>
        <taxon>Actinomycetes</taxon>
        <taxon>Micromonosporales</taxon>
        <taxon>Micromonosporaceae</taxon>
        <taxon>Plantactinospora</taxon>
    </lineage>
</organism>
<dbReference type="EMBL" id="JBHSPR010000010">
    <property type="protein sequence ID" value="MFC6017573.1"/>
    <property type="molecule type" value="Genomic_DNA"/>
</dbReference>
<evidence type="ECO:0000313" key="2">
    <source>
        <dbReference type="EMBL" id="MFC6017573.1"/>
    </source>
</evidence>
<reference evidence="3" key="1">
    <citation type="journal article" date="2019" name="Int. J. Syst. Evol. Microbiol.">
        <title>The Global Catalogue of Microorganisms (GCM) 10K type strain sequencing project: providing services to taxonomists for standard genome sequencing and annotation.</title>
        <authorList>
            <consortium name="The Broad Institute Genomics Platform"/>
            <consortium name="The Broad Institute Genome Sequencing Center for Infectious Disease"/>
            <person name="Wu L."/>
            <person name="Ma J."/>
        </authorList>
    </citation>
    <scope>NUCLEOTIDE SEQUENCE [LARGE SCALE GENOMIC DNA]</scope>
    <source>
        <strain evidence="3">ZS-35-S2</strain>
    </source>
</reference>
<protein>
    <submittedName>
        <fullName evidence="2">Uncharacterized protein</fullName>
    </submittedName>
</protein>
<dbReference type="Proteomes" id="UP001596203">
    <property type="component" value="Unassembled WGS sequence"/>
</dbReference>